<dbReference type="GO" id="GO:0003676">
    <property type="term" value="F:nucleic acid binding"/>
    <property type="evidence" value="ECO:0007669"/>
    <property type="project" value="InterPro"/>
</dbReference>
<dbReference type="PANTHER" id="PTHR45835:SF99">
    <property type="entry name" value="CHROMO DOMAIN-CONTAINING PROTEIN-RELATED"/>
    <property type="match status" value="1"/>
</dbReference>
<reference evidence="2" key="1">
    <citation type="journal article" date="2019" name="Plant Biotechnol. J.">
        <title>Genome sequencing of the Australian wild diploid species Gossypium australe highlights disease resistance and delayed gland morphogenesis.</title>
        <authorList>
            <person name="Cai Y."/>
            <person name="Cai X."/>
            <person name="Wang Q."/>
            <person name="Wang P."/>
            <person name="Zhang Y."/>
            <person name="Cai C."/>
            <person name="Xu Y."/>
            <person name="Wang K."/>
            <person name="Zhou Z."/>
            <person name="Wang C."/>
            <person name="Geng S."/>
            <person name="Li B."/>
            <person name="Dong Q."/>
            <person name="Hou Y."/>
            <person name="Wang H."/>
            <person name="Ai P."/>
            <person name="Liu Z."/>
            <person name="Yi F."/>
            <person name="Sun M."/>
            <person name="An G."/>
            <person name="Cheng J."/>
            <person name="Zhang Y."/>
            <person name="Shi Q."/>
            <person name="Xie Y."/>
            <person name="Shi X."/>
            <person name="Chang Y."/>
            <person name="Huang F."/>
            <person name="Chen Y."/>
            <person name="Hong S."/>
            <person name="Mi L."/>
            <person name="Sun Q."/>
            <person name="Zhang L."/>
            <person name="Zhou B."/>
            <person name="Peng R."/>
            <person name="Zhang X."/>
            <person name="Liu F."/>
        </authorList>
    </citation>
    <scope>NUCLEOTIDE SEQUENCE [LARGE SCALE GENOMIC DNA]</scope>
    <source>
        <strain evidence="2">cv. PA1801</strain>
    </source>
</reference>
<dbReference type="EMBL" id="SMMG02000006">
    <property type="protein sequence ID" value="KAA3469317.1"/>
    <property type="molecule type" value="Genomic_DNA"/>
</dbReference>
<keyword evidence="2" id="KW-1185">Reference proteome</keyword>
<gene>
    <name evidence="1" type="ORF">EPI10_015116</name>
</gene>
<protein>
    <submittedName>
        <fullName evidence="1">Gag-pol</fullName>
    </submittedName>
</protein>
<comment type="caution">
    <text evidence="1">The sequence shown here is derived from an EMBL/GenBank/DDBJ whole genome shotgun (WGS) entry which is preliminary data.</text>
</comment>
<dbReference type="AlphaFoldDB" id="A0A5B6VJW2"/>
<dbReference type="SUPFAM" id="SSF53098">
    <property type="entry name" value="Ribonuclease H-like"/>
    <property type="match status" value="1"/>
</dbReference>
<dbReference type="Gene3D" id="3.30.420.10">
    <property type="entry name" value="Ribonuclease H-like superfamily/Ribonuclease H"/>
    <property type="match status" value="1"/>
</dbReference>
<evidence type="ECO:0000313" key="2">
    <source>
        <dbReference type="Proteomes" id="UP000325315"/>
    </source>
</evidence>
<sequence>MEVGNNPYGLCFRLAPDFDKERCNMGDCGSPHEDFALFSCSHNLYVAKTCGVCDFIAYQFPLCPIEILNSLQDSVKVYKKLWVQNLTAYHPKTYGQSERVIQILEGMLRGHVAKLSTKVQGSWECYLPLAEFAYSNSYQASIQMAPFEALYGTNVKLPCVE</sequence>
<dbReference type="InterPro" id="IPR036397">
    <property type="entry name" value="RNaseH_sf"/>
</dbReference>
<accession>A0A5B6VJW2</accession>
<dbReference type="InterPro" id="IPR012337">
    <property type="entry name" value="RNaseH-like_sf"/>
</dbReference>
<dbReference type="PANTHER" id="PTHR45835">
    <property type="entry name" value="YALI0A06105P"/>
    <property type="match status" value="1"/>
</dbReference>
<dbReference type="Proteomes" id="UP000325315">
    <property type="component" value="Unassembled WGS sequence"/>
</dbReference>
<dbReference type="OrthoDB" id="6428870at2759"/>
<name>A0A5B6VJW2_9ROSI</name>
<organism evidence="1 2">
    <name type="scientific">Gossypium australe</name>
    <dbReference type="NCBI Taxonomy" id="47621"/>
    <lineage>
        <taxon>Eukaryota</taxon>
        <taxon>Viridiplantae</taxon>
        <taxon>Streptophyta</taxon>
        <taxon>Embryophyta</taxon>
        <taxon>Tracheophyta</taxon>
        <taxon>Spermatophyta</taxon>
        <taxon>Magnoliopsida</taxon>
        <taxon>eudicotyledons</taxon>
        <taxon>Gunneridae</taxon>
        <taxon>Pentapetalae</taxon>
        <taxon>rosids</taxon>
        <taxon>malvids</taxon>
        <taxon>Malvales</taxon>
        <taxon>Malvaceae</taxon>
        <taxon>Malvoideae</taxon>
        <taxon>Gossypium</taxon>
    </lineage>
</organism>
<proteinExistence type="predicted"/>
<evidence type="ECO:0000313" key="1">
    <source>
        <dbReference type="EMBL" id="KAA3469317.1"/>
    </source>
</evidence>